<feature type="compositionally biased region" description="Polar residues" evidence="1">
    <location>
        <begin position="55"/>
        <end position="69"/>
    </location>
</feature>
<sequence>THQLYLESPKVINSHFSHLPLSTKEFSKPFQSRLAAMEPWHGPIGPPTPGCAINYLQSRSPTHSGSRLSHSPPRGLADGIFPTTLR</sequence>
<comment type="caution">
    <text evidence="2">The sequence shown here is derived from an EMBL/GenBank/DDBJ whole genome shotgun (WGS) entry which is preliminary data.</text>
</comment>
<dbReference type="EMBL" id="JAESDN010000005">
    <property type="protein sequence ID" value="KAG7050739.1"/>
    <property type="molecule type" value="Genomic_DNA"/>
</dbReference>
<name>A0A9P7R898_9PEZI</name>
<protein>
    <submittedName>
        <fullName evidence="2">Uncharacterized protein</fullName>
    </submittedName>
</protein>
<evidence type="ECO:0000256" key="1">
    <source>
        <dbReference type="SAM" id="MobiDB-lite"/>
    </source>
</evidence>
<keyword evidence="3" id="KW-1185">Reference proteome</keyword>
<evidence type="ECO:0000313" key="2">
    <source>
        <dbReference type="EMBL" id="KAG7050739.1"/>
    </source>
</evidence>
<dbReference type="AlphaFoldDB" id="A0A9P7R898"/>
<evidence type="ECO:0000313" key="3">
    <source>
        <dbReference type="Proteomes" id="UP000699042"/>
    </source>
</evidence>
<reference evidence="2" key="1">
    <citation type="submission" date="2021-05" db="EMBL/GenBank/DDBJ databases">
        <title>Comparative genomics of three Colletotrichum scovillei strains and genetic complementation revealed genes involved fungal growth and virulence on chili pepper.</title>
        <authorList>
            <person name="Hsieh D.-K."/>
            <person name="Chuang S.-C."/>
            <person name="Chen C.-Y."/>
            <person name="Chao Y.-T."/>
            <person name="Lu M.-Y.J."/>
            <person name="Lee M.-H."/>
            <person name="Shih M.-C."/>
        </authorList>
    </citation>
    <scope>NUCLEOTIDE SEQUENCE</scope>
    <source>
        <strain evidence="2">Coll-153</strain>
    </source>
</reference>
<feature type="non-terminal residue" evidence="2">
    <location>
        <position position="1"/>
    </location>
</feature>
<organism evidence="2 3">
    <name type="scientific">Colletotrichum scovillei</name>
    <dbReference type="NCBI Taxonomy" id="1209932"/>
    <lineage>
        <taxon>Eukaryota</taxon>
        <taxon>Fungi</taxon>
        <taxon>Dikarya</taxon>
        <taxon>Ascomycota</taxon>
        <taxon>Pezizomycotina</taxon>
        <taxon>Sordariomycetes</taxon>
        <taxon>Hypocreomycetidae</taxon>
        <taxon>Glomerellales</taxon>
        <taxon>Glomerellaceae</taxon>
        <taxon>Colletotrichum</taxon>
        <taxon>Colletotrichum acutatum species complex</taxon>
    </lineage>
</organism>
<accession>A0A9P7R898</accession>
<proteinExistence type="predicted"/>
<gene>
    <name evidence="2" type="ORF">JMJ77_013481</name>
</gene>
<feature type="region of interest" description="Disordered" evidence="1">
    <location>
        <begin position="51"/>
        <end position="86"/>
    </location>
</feature>
<dbReference type="Proteomes" id="UP000699042">
    <property type="component" value="Unassembled WGS sequence"/>
</dbReference>